<feature type="domain" description="PurM-like N-terminal" evidence="2">
    <location>
        <begin position="58"/>
        <end position="168"/>
    </location>
</feature>
<accession>A0A517VVZ0</accession>
<evidence type="ECO:0000259" key="3">
    <source>
        <dbReference type="Pfam" id="PF02769"/>
    </source>
</evidence>
<dbReference type="PIRSF" id="PIRSF005644">
    <property type="entry name" value="Hdrgns_mtr_HypE"/>
    <property type="match status" value="1"/>
</dbReference>
<dbReference type="Gene3D" id="3.30.1330.10">
    <property type="entry name" value="PurM-like, N-terminal domain"/>
    <property type="match status" value="1"/>
</dbReference>
<dbReference type="InterPro" id="IPR011854">
    <property type="entry name" value="HypE"/>
</dbReference>
<dbReference type="InterPro" id="IPR036676">
    <property type="entry name" value="PurM-like_C_sf"/>
</dbReference>
<dbReference type="Gene3D" id="3.90.650.10">
    <property type="entry name" value="PurM-like C-terminal domain"/>
    <property type="match status" value="1"/>
</dbReference>
<dbReference type="SUPFAM" id="SSF56042">
    <property type="entry name" value="PurM C-terminal domain-like"/>
    <property type="match status" value="1"/>
</dbReference>
<dbReference type="KEGG" id="gaw:V144x_26430"/>
<dbReference type="NCBIfam" id="TIGR02124">
    <property type="entry name" value="hypE"/>
    <property type="match status" value="1"/>
</dbReference>
<dbReference type="PANTHER" id="PTHR30303:SF0">
    <property type="entry name" value="CARBAMOYL DEHYDRATASE HYPE"/>
    <property type="match status" value="1"/>
</dbReference>
<feature type="domain" description="PurM-like C-terminal" evidence="3">
    <location>
        <begin position="182"/>
        <end position="328"/>
    </location>
</feature>
<dbReference type="Pfam" id="PF00586">
    <property type="entry name" value="AIRS"/>
    <property type="match status" value="1"/>
</dbReference>
<name>A0A517VVZ0_9PLAN</name>
<dbReference type="Proteomes" id="UP000318704">
    <property type="component" value="Chromosome"/>
</dbReference>
<dbReference type="GO" id="GO:0051604">
    <property type="term" value="P:protein maturation"/>
    <property type="evidence" value="ECO:0007669"/>
    <property type="project" value="TreeGrafter"/>
</dbReference>
<protein>
    <submittedName>
        <fullName evidence="4">Hydrogenase isoenzymes formation protein HypE</fullName>
    </submittedName>
</protein>
<gene>
    <name evidence="4" type="primary">hypE</name>
    <name evidence="4" type="ORF">V144x_26430</name>
</gene>
<evidence type="ECO:0000256" key="1">
    <source>
        <dbReference type="ARBA" id="ARBA00006243"/>
    </source>
</evidence>
<dbReference type="SUPFAM" id="SSF55326">
    <property type="entry name" value="PurM N-terminal domain-like"/>
    <property type="match status" value="1"/>
</dbReference>
<dbReference type="InterPro" id="IPR036921">
    <property type="entry name" value="PurM-like_N_sf"/>
</dbReference>
<sequence length="356" mass="37467">MSSNNNPASWQLNCSVSIPKNAEFVTLAHGEGGRLSRKLIQEHILASLNNEYLIALNDAAQLPKIEGPLALTTDSFVVSPLFFPGGDIGSLAVFGTVNDLTVSGAKPLWLTLSLILEEGFPLAILDRILESIARAAQETCIKIVAGDTKVVPRGAADGLFINTTGVGELITPIPSGPETLQVDDELIISGSIGRHGIAVLAAREELGLEPLPLSDCGSLLQSVERLQSGIGDQIRCMRDATRGGVAAVLHEWAEASELTLSIEERNVPVSPEVRGVCELLGLDPLHMANEGTMVIAVKPGAGAAAVEILKSIPETATAQQIGIVKSRGITPVTIRRTLGSEQPLDDPLGSPLPRIC</sequence>
<dbReference type="Pfam" id="PF02769">
    <property type="entry name" value="AIRS_C"/>
    <property type="match status" value="1"/>
</dbReference>
<comment type="similarity">
    <text evidence="1">Belongs to the HypE family.</text>
</comment>
<evidence type="ECO:0000313" key="4">
    <source>
        <dbReference type="EMBL" id="QDT97172.1"/>
    </source>
</evidence>
<dbReference type="PANTHER" id="PTHR30303">
    <property type="entry name" value="HYDROGENASE ISOENZYMES FORMATION PROTEIN HYPE"/>
    <property type="match status" value="1"/>
</dbReference>
<dbReference type="AlphaFoldDB" id="A0A517VVZ0"/>
<evidence type="ECO:0000313" key="5">
    <source>
        <dbReference type="Proteomes" id="UP000318704"/>
    </source>
</evidence>
<organism evidence="4 5">
    <name type="scientific">Gimesia aquarii</name>
    <dbReference type="NCBI Taxonomy" id="2527964"/>
    <lineage>
        <taxon>Bacteria</taxon>
        <taxon>Pseudomonadati</taxon>
        <taxon>Planctomycetota</taxon>
        <taxon>Planctomycetia</taxon>
        <taxon>Planctomycetales</taxon>
        <taxon>Planctomycetaceae</taxon>
        <taxon>Gimesia</taxon>
    </lineage>
</organism>
<dbReference type="InterPro" id="IPR010918">
    <property type="entry name" value="PurM-like_C_dom"/>
</dbReference>
<proteinExistence type="inferred from homology"/>
<dbReference type="EMBL" id="CP037920">
    <property type="protein sequence ID" value="QDT97172.1"/>
    <property type="molecule type" value="Genomic_DNA"/>
</dbReference>
<reference evidence="4 5" key="1">
    <citation type="submission" date="2019-03" db="EMBL/GenBank/DDBJ databases">
        <title>Deep-cultivation of Planctomycetes and their phenomic and genomic characterization uncovers novel biology.</title>
        <authorList>
            <person name="Wiegand S."/>
            <person name="Jogler M."/>
            <person name="Boedeker C."/>
            <person name="Pinto D."/>
            <person name="Vollmers J."/>
            <person name="Rivas-Marin E."/>
            <person name="Kohn T."/>
            <person name="Peeters S.H."/>
            <person name="Heuer A."/>
            <person name="Rast P."/>
            <person name="Oberbeckmann S."/>
            <person name="Bunk B."/>
            <person name="Jeske O."/>
            <person name="Meyerdierks A."/>
            <person name="Storesund J.E."/>
            <person name="Kallscheuer N."/>
            <person name="Luecker S."/>
            <person name="Lage O.M."/>
            <person name="Pohl T."/>
            <person name="Merkel B.J."/>
            <person name="Hornburger P."/>
            <person name="Mueller R.-W."/>
            <person name="Bruemmer F."/>
            <person name="Labrenz M."/>
            <person name="Spormann A.M."/>
            <person name="Op den Camp H."/>
            <person name="Overmann J."/>
            <person name="Amann R."/>
            <person name="Jetten M.S.M."/>
            <person name="Mascher T."/>
            <person name="Medema M.H."/>
            <person name="Devos D.P."/>
            <person name="Kaster A.-K."/>
            <person name="Ovreas L."/>
            <person name="Rohde M."/>
            <person name="Galperin M.Y."/>
            <person name="Jogler C."/>
        </authorList>
    </citation>
    <scope>NUCLEOTIDE SEQUENCE [LARGE SCALE GENOMIC DNA]</scope>
    <source>
        <strain evidence="4 5">V144</strain>
    </source>
</reference>
<dbReference type="RefSeq" id="WP_144985547.1">
    <property type="nucleotide sequence ID" value="NZ_CP037920.1"/>
</dbReference>
<dbReference type="InterPro" id="IPR016188">
    <property type="entry name" value="PurM-like_N"/>
</dbReference>
<dbReference type="CDD" id="cd02197">
    <property type="entry name" value="HypE"/>
    <property type="match status" value="1"/>
</dbReference>
<evidence type="ECO:0000259" key="2">
    <source>
        <dbReference type="Pfam" id="PF00586"/>
    </source>
</evidence>